<evidence type="ECO:0000313" key="2">
    <source>
        <dbReference type="Proteomes" id="UP000539642"/>
    </source>
</evidence>
<organism evidence="1 2">
    <name type="scientific">Desulfoprunum benzoelyticum</name>
    <dbReference type="NCBI Taxonomy" id="1506996"/>
    <lineage>
        <taxon>Bacteria</taxon>
        <taxon>Pseudomonadati</taxon>
        <taxon>Thermodesulfobacteriota</taxon>
        <taxon>Desulfobulbia</taxon>
        <taxon>Desulfobulbales</taxon>
        <taxon>Desulfobulbaceae</taxon>
        <taxon>Desulfoprunum</taxon>
    </lineage>
</organism>
<gene>
    <name evidence="1" type="ORF">HNQ81_000748</name>
</gene>
<sequence>MILHQSEECTVALPLPLFLVVEDVGWWEGEDGSGHNEPYRNALCRRHCLADYQALVELSERLSMRIVIAMVIGEWDRTNLLRDVAGATWMGRAWDNRRNQGPWLDQTADYLRSCQKNLELAVHGLCHEFWHNGKMQRAEFHDNDGYMRPREIVVNHLQAYATILEQNGFLDFPRLFVPPALKHSFGNGEDSMQAVLKNFGITHVTTRFAKARQYSPPIHARITWECGVAILERGLSPVAWHQMAAVPETLALNPVVALHWGNLLHADPERNGEIIARWAARLLAEATGFRRMLSADVADCWRQAAVYYCARVRLDDRAVVIDLRGLSPLPSLNGPFSLKIKEKRQKAWRCSGAEVISCRTDQDRISTVRLQPLPGCLEIRIDLL</sequence>
<reference evidence="1 2" key="1">
    <citation type="submission" date="2020-08" db="EMBL/GenBank/DDBJ databases">
        <title>Genomic Encyclopedia of Type Strains, Phase IV (KMG-IV): sequencing the most valuable type-strain genomes for metagenomic binning, comparative biology and taxonomic classification.</title>
        <authorList>
            <person name="Goeker M."/>
        </authorList>
    </citation>
    <scope>NUCLEOTIDE SEQUENCE [LARGE SCALE GENOMIC DNA]</scope>
    <source>
        <strain evidence="1 2">DSM 28570</strain>
    </source>
</reference>
<dbReference type="EMBL" id="JACHEO010000002">
    <property type="protein sequence ID" value="MBB5347038.1"/>
    <property type="molecule type" value="Genomic_DNA"/>
</dbReference>
<proteinExistence type="predicted"/>
<dbReference type="RefSeq" id="WP_183348429.1">
    <property type="nucleotide sequence ID" value="NZ_JACHEO010000002.1"/>
</dbReference>
<accession>A0A840UWG3</accession>
<dbReference type="AlphaFoldDB" id="A0A840UWG3"/>
<comment type="caution">
    <text evidence="1">The sequence shown here is derived from an EMBL/GenBank/DDBJ whole genome shotgun (WGS) entry which is preliminary data.</text>
</comment>
<dbReference type="Proteomes" id="UP000539642">
    <property type="component" value="Unassembled WGS sequence"/>
</dbReference>
<evidence type="ECO:0000313" key="1">
    <source>
        <dbReference type="EMBL" id="MBB5347038.1"/>
    </source>
</evidence>
<name>A0A840UWG3_9BACT</name>
<evidence type="ECO:0008006" key="3">
    <source>
        <dbReference type="Google" id="ProtNLM"/>
    </source>
</evidence>
<keyword evidence="2" id="KW-1185">Reference proteome</keyword>
<protein>
    <recommendedName>
        <fullName evidence="3">DUF2334 domain-containing protein</fullName>
    </recommendedName>
</protein>